<dbReference type="InterPro" id="IPR038717">
    <property type="entry name" value="Tc1-like_DDE_dom"/>
</dbReference>
<dbReference type="Pfam" id="PF01498">
    <property type="entry name" value="HTH_Tnp_Tc3_2"/>
    <property type="match status" value="1"/>
</dbReference>
<dbReference type="GO" id="GO:0006313">
    <property type="term" value="P:DNA transposition"/>
    <property type="evidence" value="ECO:0007669"/>
    <property type="project" value="InterPro"/>
</dbReference>
<dbReference type="Proteomes" id="UP000249218">
    <property type="component" value="Unassembled WGS sequence"/>
</dbReference>
<evidence type="ECO:0000259" key="2">
    <source>
        <dbReference type="Pfam" id="PF13358"/>
    </source>
</evidence>
<dbReference type="OrthoDB" id="4843387at2759"/>
<dbReference type="InterPro" id="IPR052338">
    <property type="entry name" value="Transposase_5"/>
</dbReference>
<sequence>MDTVRRRLKAAGMMCRQPARKLPLTEAHKQDRISFCLEYYNFDWEDNIVIFVDEKTFKSDKDGRKILYRRGNTRYEPINVLPRRVSGRLSLGFWGWMSSAGPGELVEVTGRMNAAQYIEVLRDTMVPTVRTHYPEGTIYLCQDNSSVHSSRAVQEWLQTQSDIELIRWPSKSPDLNPIENLWGQMVLN</sequence>
<evidence type="ECO:0000259" key="1">
    <source>
        <dbReference type="Pfam" id="PF01498"/>
    </source>
</evidence>
<evidence type="ECO:0008006" key="5">
    <source>
        <dbReference type="Google" id="ProtNLM"/>
    </source>
</evidence>
<reference evidence="3 4" key="1">
    <citation type="journal article" date="2017" name="BMC Biol.">
        <title>Genomic innovations, transcriptional plasticity and gene loss underlying the evolution and divergence of two highly polyphagous and invasive Helicoverpa pest species.</title>
        <authorList>
            <person name="Pearce S.L."/>
            <person name="Clarke D.F."/>
            <person name="East P.D."/>
            <person name="Elfekih S."/>
            <person name="Gordon K.H."/>
            <person name="Jermiin L.S."/>
            <person name="McGaughran A."/>
            <person name="Oakeshott J.G."/>
            <person name="Papanikolaou A."/>
            <person name="Perera O.P."/>
            <person name="Rane R.V."/>
            <person name="Richards S."/>
            <person name="Tay W.T."/>
            <person name="Walsh T.K."/>
            <person name="Anderson A."/>
            <person name="Anderson C.J."/>
            <person name="Asgari S."/>
            <person name="Board P.G."/>
            <person name="Bretschneider A."/>
            <person name="Campbell P.M."/>
            <person name="Chertemps T."/>
            <person name="Christeller J.T."/>
            <person name="Coppin C.W."/>
            <person name="Downes S.J."/>
            <person name="Duan G."/>
            <person name="Farnsworth C.A."/>
            <person name="Good R.T."/>
            <person name="Han L.B."/>
            <person name="Han Y.C."/>
            <person name="Hatje K."/>
            <person name="Horne I."/>
            <person name="Huang Y.P."/>
            <person name="Hughes D.S."/>
            <person name="Jacquin-Joly E."/>
            <person name="James W."/>
            <person name="Jhangiani S."/>
            <person name="Kollmar M."/>
            <person name="Kuwar S.S."/>
            <person name="Li S."/>
            <person name="Liu N.Y."/>
            <person name="Maibeche M.T."/>
            <person name="Miller J.R."/>
            <person name="Montagne N."/>
            <person name="Perry T."/>
            <person name="Qu J."/>
            <person name="Song S.V."/>
            <person name="Sutton G.G."/>
            <person name="Vogel H."/>
            <person name="Walenz B.P."/>
            <person name="Xu W."/>
            <person name="Zhang H.J."/>
            <person name="Zou Z."/>
            <person name="Batterham P."/>
            <person name="Edwards O.R."/>
            <person name="Feyereisen R."/>
            <person name="Gibbs R.A."/>
            <person name="Heckel D.G."/>
            <person name="McGrath A."/>
            <person name="Robin C."/>
            <person name="Scherer S.E."/>
            <person name="Worley K.C."/>
            <person name="Wu Y.D."/>
        </authorList>
    </citation>
    <scope>NUCLEOTIDE SEQUENCE [LARGE SCALE GENOMIC DNA]</scope>
    <source>
        <strain evidence="3">Harm_GR_Male_#8</strain>
        <tissue evidence="3">Whole organism</tissue>
    </source>
</reference>
<dbReference type="Pfam" id="PF13358">
    <property type="entry name" value="DDE_3"/>
    <property type="match status" value="1"/>
</dbReference>
<organism evidence="3 4">
    <name type="scientific">Helicoverpa armigera</name>
    <name type="common">Cotton bollworm</name>
    <name type="synonym">Heliothis armigera</name>
    <dbReference type="NCBI Taxonomy" id="29058"/>
    <lineage>
        <taxon>Eukaryota</taxon>
        <taxon>Metazoa</taxon>
        <taxon>Ecdysozoa</taxon>
        <taxon>Arthropoda</taxon>
        <taxon>Hexapoda</taxon>
        <taxon>Insecta</taxon>
        <taxon>Pterygota</taxon>
        <taxon>Neoptera</taxon>
        <taxon>Endopterygota</taxon>
        <taxon>Lepidoptera</taxon>
        <taxon>Glossata</taxon>
        <taxon>Ditrysia</taxon>
        <taxon>Noctuoidea</taxon>
        <taxon>Noctuidae</taxon>
        <taxon>Heliothinae</taxon>
        <taxon>Helicoverpa</taxon>
    </lineage>
</organism>
<evidence type="ECO:0000313" key="3">
    <source>
        <dbReference type="EMBL" id="PZC75250.1"/>
    </source>
</evidence>
<gene>
    <name evidence="3" type="primary">HaOG206512</name>
    <name evidence="3" type="ORF">B5X24_HaOG206512</name>
</gene>
<accession>A0A2W1BR62</accession>
<dbReference type="AlphaFoldDB" id="A0A2W1BR62"/>
<keyword evidence="4" id="KW-1185">Reference proteome</keyword>
<proteinExistence type="predicted"/>
<dbReference type="PANTHER" id="PTHR23022">
    <property type="entry name" value="TRANSPOSABLE ELEMENT-RELATED"/>
    <property type="match status" value="1"/>
</dbReference>
<dbReference type="InterPro" id="IPR002492">
    <property type="entry name" value="Transposase_Tc1-like"/>
</dbReference>
<feature type="domain" description="Transposase Tc1-like" evidence="1">
    <location>
        <begin position="3"/>
        <end position="41"/>
    </location>
</feature>
<evidence type="ECO:0000313" key="4">
    <source>
        <dbReference type="Proteomes" id="UP000249218"/>
    </source>
</evidence>
<dbReference type="InterPro" id="IPR036397">
    <property type="entry name" value="RNaseH_sf"/>
</dbReference>
<dbReference type="Gene3D" id="3.30.420.10">
    <property type="entry name" value="Ribonuclease H-like superfamily/Ribonuclease H"/>
    <property type="match status" value="1"/>
</dbReference>
<feature type="domain" description="Tc1-like transposase DDE" evidence="2">
    <location>
        <begin position="49"/>
        <end position="186"/>
    </location>
</feature>
<name>A0A2W1BR62_HELAM</name>
<dbReference type="GO" id="GO:0003677">
    <property type="term" value="F:DNA binding"/>
    <property type="evidence" value="ECO:0007669"/>
    <property type="project" value="InterPro"/>
</dbReference>
<dbReference type="PANTHER" id="PTHR23022:SF134">
    <property type="entry name" value="TRANSPOSABLE ELEMENT TC1 TRANSPOSASE"/>
    <property type="match status" value="1"/>
</dbReference>
<dbReference type="EMBL" id="KZ150004">
    <property type="protein sequence ID" value="PZC75250.1"/>
    <property type="molecule type" value="Genomic_DNA"/>
</dbReference>
<dbReference type="GO" id="GO:0015074">
    <property type="term" value="P:DNA integration"/>
    <property type="evidence" value="ECO:0007669"/>
    <property type="project" value="InterPro"/>
</dbReference>
<protein>
    <recommendedName>
        <fullName evidence="5">Tc1-like transposase DDE domain-containing protein</fullName>
    </recommendedName>
</protein>